<proteinExistence type="predicted"/>
<keyword evidence="3" id="KW-1185">Reference proteome</keyword>
<dbReference type="EMBL" id="OW240912">
    <property type="protein sequence ID" value="CAH2219482.1"/>
    <property type="molecule type" value="Genomic_DNA"/>
</dbReference>
<organism evidence="2 3">
    <name type="scientific">Pelobates cultripes</name>
    <name type="common">Western spadefoot toad</name>
    <dbReference type="NCBI Taxonomy" id="61616"/>
    <lineage>
        <taxon>Eukaryota</taxon>
        <taxon>Metazoa</taxon>
        <taxon>Chordata</taxon>
        <taxon>Craniata</taxon>
        <taxon>Vertebrata</taxon>
        <taxon>Euteleostomi</taxon>
        <taxon>Amphibia</taxon>
        <taxon>Batrachia</taxon>
        <taxon>Anura</taxon>
        <taxon>Pelobatoidea</taxon>
        <taxon>Pelobatidae</taxon>
        <taxon>Pelobates</taxon>
    </lineage>
</organism>
<accession>A0AAD1QX88</accession>
<feature type="region of interest" description="Disordered" evidence="1">
    <location>
        <begin position="25"/>
        <end position="67"/>
    </location>
</feature>
<reference evidence="2" key="1">
    <citation type="submission" date="2022-03" db="EMBL/GenBank/DDBJ databases">
        <authorList>
            <person name="Alioto T."/>
            <person name="Alioto T."/>
            <person name="Gomez Garrido J."/>
        </authorList>
    </citation>
    <scope>NUCLEOTIDE SEQUENCE</scope>
</reference>
<gene>
    <name evidence="2" type="ORF">PECUL_23A045475</name>
</gene>
<sequence length="67" mass="7243">MNCAALAASLEKALARVLPQVASDRATTGVPFSAEDLEASDSSRNKQTCPQKRYWKGDTRNTVSTMP</sequence>
<name>A0AAD1QX88_PELCU</name>
<dbReference type="AlphaFoldDB" id="A0AAD1QX88"/>
<feature type="compositionally biased region" description="Polar residues" evidence="1">
    <location>
        <begin position="40"/>
        <end position="50"/>
    </location>
</feature>
<dbReference type="Proteomes" id="UP001295444">
    <property type="component" value="Chromosome 01"/>
</dbReference>
<evidence type="ECO:0000313" key="2">
    <source>
        <dbReference type="EMBL" id="CAH2219482.1"/>
    </source>
</evidence>
<evidence type="ECO:0000256" key="1">
    <source>
        <dbReference type="SAM" id="MobiDB-lite"/>
    </source>
</evidence>
<evidence type="ECO:0000313" key="3">
    <source>
        <dbReference type="Proteomes" id="UP001295444"/>
    </source>
</evidence>
<protein>
    <submittedName>
        <fullName evidence="2">Uncharacterized protein</fullName>
    </submittedName>
</protein>